<reference evidence="1" key="1">
    <citation type="submission" date="2015-06" db="EMBL/GenBank/DDBJ databases">
        <authorList>
            <person name="Joergensen T."/>
        </authorList>
    </citation>
    <scope>NUCLEOTIDE SEQUENCE</scope>
    <source>
        <strain evidence="1">RGFK0841</strain>
    </source>
</reference>
<reference evidence="1" key="2">
    <citation type="submission" date="2015-07" db="EMBL/GenBank/DDBJ databases">
        <title>Plasmids, circular viruses and viroids from rat gut.</title>
        <authorList>
            <person name="Jorgensen T.J."/>
            <person name="Hansen M.A."/>
            <person name="Xu Z."/>
            <person name="Tabak M.A."/>
            <person name="Sorensen S.J."/>
            <person name="Hansen L.H."/>
        </authorList>
    </citation>
    <scope>NUCLEOTIDE SEQUENCE</scope>
    <source>
        <strain evidence="1">RGFK0841</strain>
    </source>
</reference>
<proteinExistence type="predicted"/>
<protein>
    <submittedName>
        <fullName evidence="1">Uncharacterized protein</fullName>
    </submittedName>
</protein>
<accession>A0A0H5Q3J0</accession>
<name>A0A0H5Q3J0_9ZZZZ</name>
<evidence type="ECO:0000313" key="1">
    <source>
        <dbReference type="EMBL" id="CRY95964.1"/>
    </source>
</evidence>
<dbReference type="AlphaFoldDB" id="A0A0H5Q3J0"/>
<organism evidence="1">
    <name type="scientific">uncultured prokaryote</name>
    <dbReference type="NCBI Taxonomy" id="198431"/>
    <lineage>
        <taxon>unclassified sequences</taxon>
        <taxon>environmental samples</taxon>
    </lineage>
</organism>
<dbReference type="EMBL" id="LN853446">
    <property type="protein sequence ID" value="CRY95964.1"/>
    <property type="molecule type" value="Genomic_DNA"/>
</dbReference>
<sequence>MPVENSDRRRAGPDGPEQARLFELPVYARETASMHGRLHAFAAELVRRNGGVATRSTMKSVDSAYVFLDKLRRL</sequence>